<dbReference type="Proteomes" id="UP000487268">
    <property type="component" value="Unassembled WGS sequence"/>
</dbReference>
<feature type="transmembrane region" description="Helical" evidence="1">
    <location>
        <begin position="235"/>
        <end position="255"/>
    </location>
</feature>
<name>A0A7K0BNS6_9ACTN</name>
<keyword evidence="3" id="KW-1185">Reference proteome</keyword>
<keyword evidence="1" id="KW-0812">Transmembrane</keyword>
<comment type="caution">
    <text evidence="2">The sequence shown here is derived from an EMBL/GenBank/DDBJ whole genome shotgun (WGS) entry which is preliminary data.</text>
</comment>
<accession>A0A7K0BNS6</accession>
<evidence type="ECO:0000313" key="3">
    <source>
        <dbReference type="Proteomes" id="UP000487268"/>
    </source>
</evidence>
<gene>
    <name evidence="2" type="ORF">ACRB68_08730</name>
</gene>
<feature type="transmembrane region" description="Helical" evidence="1">
    <location>
        <begin position="100"/>
        <end position="126"/>
    </location>
</feature>
<feature type="transmembrane region" description="Helical" evidence="1">
    <location>
        <begin position="262"/>
        <end position="284"/>
    </location>
</feature>
<feature type="transmembrane region" description="Helical" evidence="1">
    <location>
        <begin position="304"/>
        <end position="325"/>
    </location>
</feature>
<protein>
    <submittedName>
        <fullName evidence="2">Uncharacterized protein</fullName>
    </submittedName>
</protein>
<sequence>MAGARASLGGMTTTVFTPLGSAGPGRFRVAVCAATIAACVPYLVLKIAWLSGSTVGWNDAAAARGSALAVGNAVTMGMDAVAVGAALAFTFAWGRRLPAWLVVVPIWFGTGLLAPIVLGVPLGTVLQALIDGTAPVRGSAGGLQGWVYAMVYGGFTCQGLGLLTAFVPYARLRWADVFALRTADVPRGATHAVQAFLAHAAAVPTLAYAALQLVWACGGTAGQPAGEGMNITQRTVAGAYGLLALAGAAGLLAIVHRRGGRLYVPVLAAWTGAGATFAWSLYMLIITVGTPDFLDARSTPLTGLALLCGVLGGLVTGLAGAFFLAERQSARPTASSTP</sequence>
<keyword evidence="1" id="KW-1133">Transmembrane helix</keyword>
<organism evidence="2 3">
    <name type="scientific">Actinomadura macrotermitis</name>
    <dbReference type="NCBI Taxonomy" id="2585200"/>
    <lineage>
        <taxon>Bacteria</taxon>
        <taxon>Bacillati</taxon>
        <taxon>Actinomycetota</taxon>
        <taxon>Actinomycetes</taxon>
        <taxon>Streptosporangiales</taxon>
        <taxon>Thermomonosporaceae</taxon>
        <taxon>Actinomadura</taxon>
    </lineage>
</organism>
<feature type="transmembrane region" description="Helical" evidence="1">
    <location>
        <begin position="29"/>
        <end position="49"/>
    </location>
</feature>
<evidence type="ECO:0000256" key="1">
    <source>
        <dbReference type="SAM" id="Phobius"/>
    </source>
</evidence>
<keyword evidence="1" id="KW-0472">Membrane</keyword>
<feature type="transmembrane region" description="Helical" evidence="1">
    <location>
        <begin position="146"/>
        <end position="170"/>
    </location>
</feature>
<feature type="transmembrane region" description="Helical" evidence="1">
    <location>
        <begin position="69"/>
        <end position="93"/>
    </location>
</feature>
<dbReference type="EMBL" id="WEGH01000001">
    <property type="protein sequence ID" value="MQY02838.1"/>
    <property type="molecule type" value="Genomic_DNA"/>
</dbReference>
<reference evidence="2 3" key="1">
    <citation type="submission" date="2019-10" db="EMBL/GenBank/DDBJ databases">
        <title>Actinomadura rubteroloni sp. nov. and Actinomadura macrotermitis sp. nov., isolated from the gut of fungus growing-termite Macrotermes natalensis.</title>
        <authorList>
            <person name="Benndorf R."/>
            <person name="Martin K."/>
            <person name="Kuefner M."/>
            <person name="De Beer W."/>
            <person name="Kaster A.-K."/>
            <person name="Vollmers J."/>
            <person name="Poulsen M."/>
            <person name="Beemelmanns C."/>
        </authorList>
    </citation>
    <scope>NUCLEOTIDE SEQUENCE [LARGE SCALE GENOMIC DNA]</scope>
    <source>
        <strain evidence="2 3">RB68</strain>
    </source>
</reference>
<feature type="transmembrane region" description="Helical" evidence="1">
    <location>
        <begin position="191"/>
        <end position="215"/>
    </location>
</feature>
<proteinExistence type="predicted"/>
<evidence type="ECO:0000313" key="2">
    <source>
        <dbReference type="EMBL" id="MQY02838.1"/>
    </source>
</evidence>
<dbReference type="AlphaFoldDB" id="A0A7K0BNS6"/>